<name>A0AAW2GUM2_9HYME</name>
<keyword evidence="2" id="KW-1185">Reference proteome</keyword>
<dbReference type="AlphaFoldDB" id="A0AAW2GUM2"/>
<organism evidence="1 2">
    <name type="scientific">Cardiocondyla obscurior</name>
    <dbReference type="NCBI Taxonomy" id="286306"/>
    <lineage>
        <taxon>Eukaryota</taxon>
        <taxon>Metazoa</taxon>
        <taxon>Ecdysozoa</taxon>
        <taxon>Arthropoda</taxon>
        <taxon>Hexapoda</taxon>
        <taxon>Insecta</taxon>
        <taxon>Pterygota</taxon>
        <taxon>Neoptera</taxon>
        <taxon>Endopterygota</taxon>
        <taxon>Hymenoptera</taxon>
        <taxon>Apocrita</taxon>
        <taxon>Aculeata</taxon>
        <taxon>Formicoidea</taxon>
        <taxon>Formicidae</taxon>
        <taxon>Myrmicinae</taxon>
        <taxon>Cardiocondyla</taxon>
    </lineage>
</organism>
<evidence type="ECO:0000313" key="1">
    <source>
        <dbReference type="EMBL" id="KAL0130949.1"/>
    </source>
</evidence>
<evidence type="ECO:0000313" key="2">
    <source>
        <dbReference type="Proteomes" id="UP001430953"/>
    </source>
</evidence>
<protein>
    <submittedName>
        <fullName evidence="1">Uncharacterized protein</fullName>
    </submittedName>
</protein>
<proteinExistence type="predicted"/>
<sequence>MSLQSFNLSASLQYVDFNGRYLYQYFTSVNRKNASLAHVGLHLWINVILKLRFSIRKFNHSQAFYATEKISFKRETCSFHV</sequence>
<accession>A0AAW2GUM2</accession>
<dbReference type="EMBL" id="JADYXP020000002">
    <property type="protein sequence ID" value="KAL0130949.1"/>
    <property type="molecule type" value="Genomic_DNA"/>
</dbReference>
<gene>
    <name evidence="1" type="ORF">PUN28_002498</name>
</gene>
<dbReference type="Proteomes" id="UP001430953">
    <property type="component" value="Unassembled WGS sequence"/>
</dbReference>
<reference evidence="1 2" key="1">
    <citation type="submission" date="2023-03" db="EMBL/GenBank/DDBJ databases">
        <title>High recombination rates correlate with genetic variation in Cardiocondyla obscurior ants.</title>
        <authorList>
            <person name="Errbii M."/>
        </authorList>
    </citation>
    <scope>NUCLEOTIDE SEQUENCE [LARGE SCALE GENOMIC DNA]</scope>
    <source>
        <strain evidence="1">Alpha-2009</strain>
        <tissue evidence="1">Whole body</tissue>
    </source>
</reference>
<comment type="caution">
    <text evidence="1">The sequence shown here is derived from an EMBL/GenBank/DDBJ whole genome shotgun (WGS) entry which is preliminary data.</text>
</comment>